<proteinExistence type="predicted"/>
<evidence type="ECO:0000313" key="2">
    <source>
        <dbReference type="Proteomes" id="UP000075809"/>
    </source>
</evidence>
<keyword evidence="2" id="KW-1185">Reference proteome</keyword>
<dbReference type="EMBL" id="KQ982498">
    <property type="protein sequence ID" value="KYQ55694.1"/>
    <property type="molecule type" value="Genomic_DNA"/>
</dbReference>
<gene>
    <name evidence="1" type="ORF">ALC60_05445</name>
</gene>
<dbReference type="Proteomes" id="UP000075809">
    <property type="component" value="Unassembled WGS sequence"/>
</dbReference>
<evidence type="ECO:0000313" key="1">
    <source>
        <dbReference type="EMBL" id="KYQ55694.1"/>
    </source>
</evidence>
<reference evidence="1 2" key="1">
    <citation type="submission" date="2015-09" db="EMBL/GenBank/DDBJ databases">
        <title>Trachymyrmex zeteki WGS genome.</title>
        <authorList>
            <person name="Nygaard S."/>
            <person name="Hu H."/>
            <person name="Boomsma J."/>
            <person name="Zhang G."/>
        </authorList>
    </citation>
    <scope>NUCLEOTIDE SEQUENCE [LARGE SCALE GENOMIC DNA]</scope>
    <source>
        <strain evidence="1">Tzet28-1</strain>
        <tissue evidence="1">Whole body</tissue>
    </source>
</reference>
<name>A0A151X5T5_9HYME</name>
<dbReference type="AlphaFoldDB" id="A0A151X5T5"/>
<protein>
    <submittedName>
        <fullName evidence="1">Uncharacterized protein</fullName>
    </submittedName>
</protein>
<accession>A0A151X5T5</accession>
<feature type="non-terminal residue" evidence="1">
    <location>
        <position position="1"/>
    </location>
</feature>
<organism evidence="1 2">
    <name type="scientific">Mycetomoellerius zeteki</name>
    <dbReference type="NCBI Taxonomy" id="64791"/>
    <lineage>
        <taxon>Eukaryota</taxon>
        <taxon>Metazoa</taxon>
        <taxon>Ecdysozoa</taxon>
        <taxon>Arthropoda</taxon>
        <taxon>Hexapoda</taxon>
        <taxon>Insecta</taxon>
        <taxon>Pterygota</taxon>
        <taxon>Neoptera</taxon>
        <taxon>Endopterygota</taxon>
        <taxon>Hymenoptera</taxon>
        <taxon>Apocrita</taxon>
        <taxon>Aculeata</taxon>
        <taxon>Formicoidea</taxon>
        <taxon>Formicidae</taxon>
        <taxon>Myrmicinae</taxon>
        <taxon>Mycetomoellerius</taxon>
    </lineage>
</organism>
<sequence length="80" mass="9285">LIKFLHLRHHDMSIQMFLSYPVLSQSKHNCMYPLYHRLKLVDLLTDNLQELKDGVVERLLNVIELLLTQAKLAAAAIAFK</sequence>